<dbReference type="GO" id="GO:0008270">
    <property type="term" value="F:zinc ion binding"/>
    <property type="evidence" value="ECO:0007669"/>
    <property type="project" value="UniProtKB-KW"/>
</dbReference>
<dbReference type="GO" id="GO:0006508">
    <property type="term" value="P:proteolysis"/>
    <property type="evidence" value="ECO:0007669"/>
    <property type="project" value="UniProtKB-KW"/>
</dbReference>
<keyword evidence="5" id="KW-0479">Metal-binding</keyword>
<dbReference type="PANTHER" id="PTHR12606">
    <property type="entry name" value="SENTRIN/SUMO-SPECIFIC PROTEASE"/>
    <property type="match status" value="1"/>
</dbReference>
<keyword evidence="5" id="KW-0862">Zinc</keyword>
<dbReference type="STRING" id="1314781.A0A165GDS1"/>
<dbReference type="InterPro" id="IPR003653">
    <property type="entry name" value="Peptidase_C48_C"/>
</dbReference>
<feature type="region of interest" description="Disordered" evidence="6">
    <location>
        <begin position="837"/>
        <end position="965"/>
    </location>
</feature>
<feature type="region of interest" description="Disordered" evidence="6">
    <location>
        <begin position="181"/>
        <end position="235"/>
    </location>
</feature>
<feature type="compositionally biased region" description="Acidic residues" evidence="6">
    <location>
        <begin position="198"/>
        <end position="221"/>
    </location>
</feature>
<organism evidence="9 10">
    <name type="scientific">Exidia glandulosa HHB12029</name>
    <dbReference type="NCBI Taxonomy" id="1314781"/>
    <lineage>
        <taxon>Eukaryota</taxon>
        <taxon>Fungi</taxon>
        <taxon>Dikarya</taxon>
        <taxon>Basidiomycota</taxon>
        <taxon>Agaricomycotina</taxon>
        <taxon>Agaricomycetes</taxon>
        <taxon>Auriculariales</taxon>
        <taxon>Exidiaceae</taxon>
        <taxon>Exidia</taxon>
    </lineage>
</organism>
<feature type="domain" description="Ubiquitin-like protease family profile" evidence="7">
    <location>
        <begin position="1303"/>
        <end position="1496"/>
    </location>
</feature>
<evidence type="ECO:0000313" key="10">
    <source>
        <dbReference type="Proteomes" id="UP000077266"/>
    </source>
</evidence>
<evidence type="ECO:0000256" key="1">
    <source>
        <dbReference type="ARBA" id="ARBA00005234"/>
    </source>
</evidence>
<proteinExistence type="inferred from homology"/>
<evidence type="ECO:0000256" key="5">
    <source>
        <dbReference type="PROSITE-ProRule" id="PRU00325"/>
    </source>
</evidence>
<feature type="compositionally biased region" description="Basic and acidic residues" evidence="6">
    <location>
        <begin position="15"/>
        <end position="24"/>
    </location>
</feature>
<gene>
    <name evidence="9" type="ORF">EXIGLDRAFT_837845</name>
</gene>
<dbReference type="EMBL" id="KV426050">
    <property type="protein sequence ID" value="KZV90368.1"/>
    <property type="molecule type" value="Genomic_DNA"/>
</dbReference>
<keyword evidence="4" id="KW-0788">Thiol protease</keyword>
<feature type="region of interest" description="Disordered" evidence="6">
    <location>
        <begin position="1252"/>
        <end position="1283"/>
    </location>
</feature>
<feature type="region of interest" description="Disordered" evidence="6">
    <location>
        <begin position="767"/>
        <end position="794"/>
    </location>
</feature>
<name>A0A165GDS1_EXIGL</name>
<keyword evidence="3" id="KW-0378">Hydrolase</keyword>
<dbReference type="InterPro" id="IPR007527">
    <property type="entry name" value="Znf_SWIM"/>
</dbReference>
<protein>
    <recommendedName>
        <fullName evidence="11">Ubiquitin-like protease family profile domain-containing protein</fullName>
    </recommendedName>
</protein>
<evidence type="ECO:0008006" key="11">
    <source>
        <dbReference type="Google" id="ProtNLM"/>
    </source>
</evidence>
<dbReference type="Gene3D" id="3.40.395.10">
    <property type="entry name" value="Adenoviral Proteinase, Chain A"/>
    <property type="match status" value="1"/>
</dbReference>
<dbReference type="PANTHER" id="PTHR12606:SF141">
    <property type="entry name" value="GH15225P-RELATED"/>
    <property type="match status" value="1"/>
</dbReference>
<feature type="compositionally biased region" description="Low complexity" evidence="6">
    <location>
        <begin position="28"/>
        <end position="38"/>
    </location>
</feature>
<feature type="compositionally biased region" description="Basic residues" evidence="6">
    <location>
        <begin position="1"/>
        <end position="10"/>
    </location>
</feature>
<dbReference type="GO" id="GO:0005634">
    <property type="term" value="C:nucleus"/>
    <property type="evidence" value="ECO:0007669"/>
    <property type="project" value="TreeGrafter"/>
</dbReference>
<keyword evidence="2" id="KW-0645">Protease</keyword>
<keyword evidence="10" id="KW-1185">Reference proteome</keyword>
<feature type="compositionally biased region" description="Polar residues" evidence="6">
    <location>
        <begin position="1252"/>
        <end position="1268"/>
    </location>
</feature>
<comment type="similarity">
    <text evidence="1">Belongs to the peptidase C48 family.</text>
</comment>
<evidence type="ECO:0000256" key="4">
    <source>
        <dbReference type="ARBA" id="ARBA00022807"/>
    </source>
</evidence>
<sequence length="1531" mass="174712">MPRGRPRRHYATQPKKKEQPKHDEDDASSAASSDSSDSPPTYSRAYINFQRQNVLHDESDYDASEPETPPPIRLVHKPTGLFKSLKALNYSAEAHWRPAKRIPTAKFWKHYDSLMNDFGVPVYAQSTDINVHYHGHPLDRPRDIRARPFFVEWATPNRKAPKGLEKPVPVLRITMNCTGSCELVDSGDEGNGGKEEMGEPEVDEDEADSGDGSDSGDESQDPDEKKDPAPTARKGRKKCLYNALLSVEVMSDDLATAIVRIRAPVDHPEASPEDLEPSHYLRHHALECALMGQTASKIQMLLRHVHEREKIPTHRQLSKTRVQGIVQTSRRAERKAEDPLRAIEIYAEENEHKIYLFERHDPSARPPKKFSVAIADAYELETLMLFAEENGICLDSSWRHKNENRAPLTMLATVNNEAHFVPGAAYLSENAQAETIAAFLSGTKDRVEKYCQKVINDPDCVQHSNRAAVLQAARAIVEAGEWNPCWFMIDKDKALVKAILAVWPDAVIRLCQFHVIQAILRWHTDAEGNLDDLNPKRPRLTYDQKRQVLDAFRSLQRCRSVSQWSAYVKTFTSAINNIMKKKNRSMANTLIQYFERNWFTDFWRDRWTDIGLPKSLTRDAPMLNTNNWIERAFKTIDQTFLDARANKRIDRLVLVLAEEFFPFYQYWEPKHPTRNADLIRDIRHAHRLWSAPGMVEELSDGKWRVSSFREGEKDRSVREVDGGALVCKCKKFDQTGRACAHVWAVRLLVGNGAVENYQANEIIRKTRGKAAAGVNQSADRPTQEQRQGKGRKVSDYTINAEIDKILGGSKRNTNRLDPENDPLDPEVELEADSIFIGQVKQKGGRPSKVTPLHPTRSPKKQKTKHKEEAPNTFSSLRFSQKHGPVGRLHNSLLVRASKSTKKVEATQKTKKSREKIHPDSSPPLSTTRPPKRVEPDIDPEVEAIPKNTRKKPRPTKVEIPASNGDTDDDPFDYGLLVDVDLPDTGVMQEYARAEIINDLCESMNAISLICRLGRLFLSPAYLESANRDQFAHYVNQAAQSVDGKLKVRLPLQFPSHTFWADVQRLAQSLKPSVVYFVDFNEMDHTWRIWEYFIPSTEVMTWTANGQRLPSDMNIDEILLYHGSILSSICSVPWIPPVHFTQSFIRLQHMITPRGQGQAFAVTCMSIALFYLLSGTALAVVEDSDVYAPDSRKISWEAARKAIEDWVDSFKMREETWEHLTQLHHTLLLDSDDSMFDEPPCIIPRIEDLLSRSNGSLHSEGPSRTSSRAPSLRTPSPPQEHPLHAQQLSSIDEADDLDRFFAHASVNDEDTRLLRLKREILHPREAHILSDSESWINDEIINMWRAVLSDSSPSVYISSSFFYARVCDARAAGPEDVEKKLRKLHRWFKDLPCSLLAYETWIIPVNLQLEKHWIVAVVERAERRVTILDSMKVKSRSRIVGENILWYLEHYAKEHQVFETRGGFYPSQWKPYTPQSVQQQQDAVSCGVFACWFMSEASSLPFHIPGKDDMINPVVYRKYVAQRIVQTAELLI</sequence>
<evidence type="ECO:0000256" key="2">
    <source>
        <dbReference type="ARBA" id="ARBA00022670"/>
    </source>
</evidence>
<dbReference type="GO" id="GO:0016929">
    <property type="term" value="F:deSUMOylase activity"/>
    <property type="evidence" value="ECO:0007669"/>
    <property type="project" value="TreeGrafter"/>
</dbReference>
<evidence type="ECO:0000259" key="8">
    <source>
        <dbReference type="PROSITE" id="PS50966"/>
    </source>
</evidence>
<dbReference type="GO" id="GO:0016926">
    <property type="term" value="P:protein desumoylation"/>
    <property type="evidence" value="ECO:0007669"/>
    <property type="project" value="TreeGrafter"/>
</dbReference>
<feature type="region of interest" description="Disordered" evidence="6">
    <location>
        <begin position="1"/>
        <end position="49"/>
    </location>
</feature>
<evidence type="ECO:0000256" key="3">
    <source>
        <dbReference type="ARBA" id="ARBA00022801"/>
    </source>
</evidence>
<dbReference type="InterPro" id="IPR038765">
    <property type="entry name" value="Papain-like_cys_pep_sf"/>
</dbReference>
<accession>A0A165GDS1</accession>
<reference evidence="9 10" key="1">
    <citation type="journal article" date="2016" name="Mol. Biol. Evol.">
        <title>Comparative Genomics of Early-Diverging Mushroom-Forming Fungi Provides Insights into the Origins of Lignocellulose Decay Capabilities.</title>
        <authorList>
            <person name="Nagy L.G."/>
            <person name="Riley R."/>
            <person name="Tritt A."/>
            <person name="Adam C."/>
            <person name="Daum C."/>
            <person name="Floudas D."/>
            <person name="Sun H."/>
            <person name="Yadav J.S."/>
            <person name="Pangilinan J."/>
            <person name="Larsson K.H."/>
            <person name="Matsuura K."/>
            <person name="Barry K."/>
            <person name="Labutti K."/>
            <person name="Kuo R."/>
            <person name="Ohm R.A."/>
            <person name="Bhattacharya S.S."/>
            <person name="Shirouzu T."/>
            <person name="Yoshinaga Y."/>
            <person name="Martin F.M."/>
            <person name="Grigoriev I.V."/>
            <person name="Hibbett D.S."/>
        </authorList>
    </citation>
    <scope>NUCLEOTIDE SEQUENCE [LARGE SCALE GENOMIC DNA]</scope>
    <source>
        <strain evidence="9 10">HHB12029</strain>
    </source>
</reference>
<dbReference type="InParanoid" id="A0A165GDS1"/>
<dbReference type="Pfam" id="PF02902">
    <property type="entry name" value="Peptidase_C48"/>
    <property type="match status" value="1"/>
</dbReference>
<dbReference type="SUPFAM" id="SSF54001">
    <property type="entry name" value="Cysteine proteinases"/>
    <property type="match status" value="1"/>
</dbReference>
<keyword evidence="5" id="KW-0863">Zinc-finger</keyword>
<evidence type="ECO:0000313" key="9">
    <source>
        <dbReference type="EMBL" id="KZV90368.1"/>
    </source>
</evidence>
<dbReference type="OrthoDB" id="3261052at2759"/>
<dbReference type="PROSITE" id="PS50966">
    <property type="entry name" value="ZF_SWIM"/>
    <property type="match status" value="1"/>
</dbReference>
<evidence type="ECO:0000256" key="6">
    <source>
        <dbReference type="SAM" id="MobiDB-lite"/>
    </source>
</evidence>
<evidence type="ECO:0000259" key="7">
    <source>
        <dbReference type="PROSITE" id="PS50600"/>
    </source>
</evidence>
<dbReference type="PROSITE" id="PS50600">
    <property type="entry name" value="ULP_PROTEASE"/>
    <property type="match status" value="1"/>
</dbReference>
<feature type="domain" description="SWIM-type" evidence="8">
    <location>
        <begin position="718"/>
        <end position="750"/>
    </location>
</feature>
<dbReference type="Proteomes" id="UP000077266">
    <property type="component" value="Unassembled WGS sequence"/>
</dbReference>